<dbReference type="GeneID" id="11495136"/>
<dbReference type="GO" id="GO:0034605">
    <property type="term" value="P:cellular response to heat"/>
    <property type="evidence" value="ECO:0007669"/>
    <property type="project" value="EnsemblFungi"/>
</dbReference>
<gene>
    <name evidence="2" type="primary">NDAI0D03680</name>
    <name evidence="2" type="ordered locus">NDAI_0D03680</name>
</gene>
<reference evidence="2 3" key="1">
    <citation type="journal article" date="2011" name="Proc. Natl. Acad. Sci. U.S.A.">
        <title>Evolutionary erosion of yeast sex chromosomes by mating-type switching accidents.</title>
        <authorList>
            <person name="Gordon J.L."/>
            <person name="Armisen D."/>
            <person name="Proux-Wera E."/>
            <person name="Oheigeartaigh S.S."/>
            <person name="Byrne K.P."/>
            <person name="Wolfe K.H."/>
        </authorList>
    </citation>
    <scope>NUCLEOTIDE SEQUENCE [LARGE SCALE GENOMIC DNA]</scope>
    <source>
        <strain evidence="3">ATCC 10597 / BCRC 20456 / CBS 421 / NBRC 0211 / NRRL Y-12639</strain>
    </source>
</reference>
<organism evidence="2 3">
    <name type="scientific">Naumovozyma dairenensis (strain ATCC 10597 / BCRC 20456 / CBS 421 / NBRC 0211 / NRRL Y-12639)</name>
    <name type="common">Saccharomyces dairenensis</name>
    <dbReference type="NCBI Taxonomy" id="1071378"/>
    <lineage>
        <taxon>Eukaryota</taxon>
        <taxon>Fungi</taxon>
        <taxon>Dikarya</taxon>
        <taxon>Ascomycota</taxon>
        <taxon>Saccharomycotina</taxon>
        <taxon>Saccharomycetes</taxon>
        <taxon>Saccharomycetales</taxon>
        <taxon>Saccharomycetaceae</taxon>
        <taxon>Naumovozyma</taxon>
    </lineage>
</organism>
<name>G0WA71_NAUDC</name>
<dbReference type="GO" id="GO:0070847">
    <property type="term" value="C:core mediator complex"/>
    <property type="evidence" value="ECO:0007669"/>
    <property type="project" value="EnsemblFungi"/>
</dbReference>
<keyword evidence="3" id="KW-1185">Reference proteome</keyword>
<feature type="compositionally biased region" description="Basic residues" evidence="1">
    <location>
        <begin position="218"/>
        <end position="230"/>
    </location>
</feature>
<accession>G0WA71</accession>
<dbReference type="GO" id="GO:0051123">
    <property type="term" value="P:RNA polymerase II preinitiation complex assembly"/>
    <property type="evidence" value="ECO:0007669"/>
    <property type="project" value="EnsemblFungi"/>
</dbReference>
<proteinExistence type="predicted"/>
<dbReference type="GO" id="GO:0003713">
    <property type="term" value="F:transcription coactivator activity"/>
    <property type="evidence" value="ECO:0007669"/>
    <property type="project" value="EnsemblFungi"/>
</dbReference>
<dbReference type="GO" id="GO:0060261">
    <property type="term" value="P:positive regulation of transcription initiation by RNA polymerase II"/>
    <property type="evidence" value="ECO:0007669"/>
    <property type="project" value="EnsemblFungi"/>
</dbReference>
<dbReference type="STRING" id="1071378.G0WA71"/>
<dbReference type="eggNOG" id="ENOG502S3GT">
    <property type="taxonomic scope" value="Eukaryota"/>
</dbReference>
<protein>
    <submittedName>
        <fullName evidence="2">Uncharacterized protein</fullName>
    </submittedName>
</protein>
<evidence type="ECO:0000313" key="2">
    <source>
        <dbReference type="EMBL" id="CCD24682.1"/>
    </source>
</evidence>
<dbReference type="RefSeq" id="XP_003669925.1">
    <property type="nucleotide sequence ID" value="XM_003669877.1"/>
</dbReference>
<feature type="compositionally biased region" description="Polar residues" evidence="1">
    <location>
        <begin position="345"/>
        <end position="361"/>
    </location>
</feature>
<dbReference type="GO" id="GO:0016592">
    <property type="term" value="C:mediator complex"/>
    <property type="evidence" value="ECO:0007669"/>
    <property type="project" value="InterPro"/>
</dbReference>
<dbReference type="EMBL" id="HE580270">
    <property type="protein sequence ID" value="CCD24682.1"/>
    <property type="molecule type" value="Genomic_DNA"/>
</dbReference>
<feature type="region of interest" description="Disordered" evidence="1">
    <location>
        <begin position="146"/>
        <end position="253"/>
    </location>
</feature>
<dbReference type="GO" id="GO:0000979">
    <property type="term" value="F:RNA polymerase II core promoter sequence-specific DNA binding"/>
    <property type="evidence" value="ECO:0007669"/>
    <property type="project" value="EnsemblFungi"/>
</dbReference>
<evidence type="ECO:0000313" key="3">
    <source>
        <dbReference type="Proteomes" id="UP000000689"/>
    </source>
</evidence>
<dbReference type="OMA" id="FIQIMAN"/>
<dbReference type="OrthoDB" id="4070475at2759"/>
<feature type="region of interest" description="Disordered" evidence="1">
    <location>
        <begin position="345"/>
        <end position="371"/>
    </location>
</feature>
<feature type="compositionally biased region" description="Low complexity" evidence="1">
    <location>
        <begin position="165"/>
        <end position="217"/>
    </location>
</feature>
<dbReference type="HOGENOM" id="CLU_049224_0_0_1"/>
<dbReference type="InterPro" id="IPR020998">
    <property type="entry name" value="Med3"/>
</dbReference>
<dbReference type="GO" id="GO:0061629">
    <property type="term" value="F:RNA polymerase II-specific DNA-binding transcription factor binding"/>
    <property type="evidence" value="ECO:0007669"/>
    <property type="project" value="EnsemblFungi"/>
</dbReference>
<dbReference type="KEGG" id="ndi:NDAI_0D03680"/>
<feature type="compositionally biased region" description="Low complexity" evidence="1">
    <location>
        <begin position="362"/>
        <end position="371"/>
    </location>
</feature>
<sequence>MQTSSESELSKLLTPKLTLDQLEDRLAGDIDNLDTTDLSDDSLPKQVIANSLIETEKSILPLRLVFNKLIQTMATLDTMPEKSQQEMFLSIRNQLLDLYTKIQEISTDFQHLQPLFGTIEEYSEKNNTKKFHMLETLKPIVEPAPATAKATKGDASHSKKKSVAGTPGSVGNTPVGTTPGSSTGTVAANVPANINANTTNTSTTSAASTTQTTSSTAKKPRKPRQNKKAAAKAQQQQQQQLLQQQQQQQIPKQQGIATNPMMNMNAMNATPMMNSVSPSNVMGTPLNNGISPMGAVMAGGFYSQPPGSQSQQFDQQMNNGDHNTNNNNFQNMNNITPANILSMNTVGDPQSRMASSSQQYPTNNNNNNTLDLNNLDLSSLNMDFL</sequence>
<dbReference type="Proteomes" id="UP000000689">
    <property type="component" value="Chromosome 4"/>
</dbReference>
<dbReference type="AlphaFoldDB" id="G0WA71"/>
<dbReference type="GO" id="GO:0000122">
    <property type="term" value="P:negative regulation of transcription by RNA polymerase II"/>
    <property type="evidence" value="ECO:0007669"/>
    <property type="project" value="EnsemblFungi"/>
</dbReference>
<dbReference type="GO" id="GO:0032968">
    <property type="term" value="P:positive regulation of transcription elongation by RNA polymerase II"/>
    <property type="evidence" value="ECO:0007669"/>
    <property type="project" value="EnsemblFungi"/>
</dbReference>
<feature type="compositionally biased region" description="Low complexity" evidence="1">
    <location>
        <begin position="231"/>
        <end position="253"/>
    </location>
</feature>
<dbReference type="Pfam" id="PF11593">
    <property type="entry name" value="Med3"/>
    <property type="match status" value="1"/>
</dbReference>
<evidence type="ECO:0000256" key="1">
    <source>
        <dbReference type="SAM" id="MobiDB-lite"/>
    </source>
</evidence>